<gene>
    <name evidence="5" type="ORF">G8E03_15265</name>
</gene>
<dbReference type="Gene3D" id="1.10.12.10">
    <property type="entry name" value="Lyase 2-enoyl-coa Hydratase, Chain A, domain 2"/>
    <property type="match status" value="1"/>
</dbReference>
<dbReference type="KEGG" id="mon:G8E03_15265"/>
<evidence type="ECO:0000256" key="1">
    <source>
        <dbReference type="ARBA" id="ARBA00005254"/>
    </source>
</evidence>
<keyword evidence="2 5" id="KW-0456">Lyase</keyword>
<feature type="region of interest" description="Disordered" evidence="4">
    <location>
        <begin position="243"/>
        <end position="263"/>
    </location>
</feature>
<dbReference type="PANTHER" id="PTHR11941:SF54">
    <property type="entry name" value="ENOYL-COA HYDRATASE, MITOCHONDRIAL"/>
    <property type="match status" value="1"/>
</dbReference>
<geneLocation type="plasmid" evidence="5 6">
    <name>unnamed2</name>
</geneLocation>
<keyword evidence="5" id="KW-0614">Plasmid</keyword>
<dbReference type="CDD" id="cd06558">
    <property type="entry name" value="crotonase-like"/>
    <property type="match status" value="1"/>
</dbReference>
<evidence type="ECO:0000313" key="6">
    <source>
        <dbReference type="Proteomes" id="UP000500791"/>
    </source>
</evidence>
<dbReference type="Gene3D" id="3.90.226.10">
    <property type="entry name" value="2-enoyl-CoA Hydratase, Chain A, domain 1"/>
    <property type="match status" value="1"/>
</dbReference>
<name>A0A6G7VQC0_9RHOB</name>
<dbReference type="InterPro" id="IPR001753">
    <property type="entry name" value="Enoyl-CoA_hydra/iso"/>
</dbReference>
<dbReference type="RefSeq" id="WP_166194536.1">
    <property type="nucleotide sequence ID" value="NZ_CP049813.1"/>
</dbReference>
<evidence type="ECO:0000313" key="5">
    <source>
        <dbReference type="EMBL" id="QIK42211.1"/>
    </source>
</evidence>
<proteinExistence type="inferred from homology"/>
<protein>
    <submittedName>
        <fullName evidence="5">Enoyl-CoA hydratase</fullName>
        <ecNumber evidence="5">4.2.1.17</ecNumber>
    </submittedName>
</protein>
<dbReference type="GO" id="GO:0006635">
    <property type="term" value="P:fatty acid beta-oxidation"/>
    <property type="evidence" value="ECO:0007669"/>
    <property type="project" value="TreeGrafter"/>
</dbReference>
<dbReference type="EC" id="4.2.1.17" evidence="5"/>
<feature type="compositionally biased region" description="Basic and acidic residues" evidence="4">
    <location>
        <begin position="243"/>
        <end position="257"/>
    </location>
</feature>
<organism evidence="5 6">
    <name type="scientific">Pontivivens nitratireducens</name>
    <dbReference type="NCBI Taxonomy" id="2758038"/>
    <lineage>
        <taxon>Bacteria</taxon>
        <taxon>Pseudomonadati</taxon>
        <taxon>Pseudomonadota</taxon>
        <taxon>Alphaproteobacteria</taxon>
        <taxon>Rhodobacterales</taxon>
        <taxon>Paracoccaceae</taxon>
        <taxon>Pontivivens</taxon>
    </lineage>
</organism>
<accession>A0A6G7VQC0</accession>
<reference evidence="5 6" key="1">
    <citation type="submission" date="2020-03" db="EMBL/GenBank/DDBJ databases">
        <title>Complete genome sequence of Monaibacterium sp. ALG8 with diverse plasmids.</title>
        <authorList>
            <person name="Sun C."/>
        </authorList>
    </citation>
    <scope>NUCLEOTIDE SEQUENCE [LARGE SCALE GENOMIC DNA]</scope>
    <source>
        <strain evidence="5 6">ALG8</strain>
        <plasmid evidence="5 6">unnamed2</plasmid>
    </source>
</reference>
<evidence type="ECO:0000256" key="3">
    <source>
        <dbReference type="RuleBase" id="RU003707"/>
    </source>
</evidence>
<evidence type="ECO:0000256" key="4">
    <source>
        <dbReference type="SAM" id="MobiDB-lite"/>
    </source>
</evidence>
<evidence type="ECO:0000256" key="2">
    <source>
        <dbReference type="ARBA" id="ARBA00023239"/>
    </source>
</evidence>
<dbReference type="InterPro" id="IPR018376">
    <property type="entry name" value="Enoyl-CoA_hyd/isom_CS"/>
</dbReference>
<dbReference type="FunFam" id="1.10.12.10:FF:000001">
    <property type="entry name" value="Probable enoyl-CoA hydratase, mitochondrial"/>
    <property type="match status" value="1"/>
</dbReference>
<dbReference type="GO" id="GO:0004300">
    <property type="term" value="F:enoyl-CoA hydratase activity"/>
    <property type="evidence" value="ECO:0007669"/>
    <property type="project" value="UniProtKB-EC"/>
</dbReference>
<dbReference type="PROSITE" id="PS00166">
    <property type="entry name" value="ENOYL_COA_HYDRATASE"/>
    <property type="match status" value="1"/>
</dbReference>
<dbReference type="InterPro" id="IPR029045">
    <property type="entry name" value="ClpP/crotonase-like_dom_sf"/>
</dbReference>
<dbReference type="Pfam" id="PF00378">
    <property type="entry name" value="ECH_1"/>
    <property type="match status" value="1"/>
</dbReference>
<dbReference type="FunFam" id="3.90.226.10:FF:000009">
    <property type="entry name" value="Carnitinyl-CoA dehydratase"/>
    <property type="match status" value="1"/>
</dbReference>
<dbReference type="SUPFAM" id="SSF52096">
    <property type="entry name" value="ClpP/crotonase"/>
    <property type="match status" value="1"/>
</dbReference>
<dbReference type="InterPro" id="IPR014748">
    <property type="entry name" value="Enoyl-CoA_hydra_C"/>
</dbReference>
<dbReference type="PANTHER" id="PTHR11941">
    <property type="entry name" value="ENOYL-COA HYDRATASE-RELATED"/>
    <property type="match status" value="1"/>
</dbReference>
<keyword evidence="6" id="KW-1185">Reference proteome</keyword>
<dbReference type="EMBL" id="CP049813">
    <property type="protein sequence ID" value="QIK42211.1"/>
    <property type="molecule type" value="Genomic_DNA"/>
</dbReference>
<dbReference type="Proteomes" id="UP000500791">
    <property type="component" value="Plasmid unnamed2"/>
</dbReference>
<dbReference type="AlphaFoldDB" id="A0A6G7VQC0"/>
<sequence>MAQFETLTLEHVDMGVALITMNRPASANALNTRMGQELLEQFRSILMDPGDLRCVVLTGAGTKAFCAGGDLRERNNMSDADWQRQHVIFEQAFYTLMDCPVPVIAAVNGAAYGGGTEIALACDFIHASETARFALTEPKLGIIPGGGGTQNLPRAVGSRRAKELIYSAQPFSAGQAAEWGMVNRVWPQKDLMPGVLALAQQIAANGPVAVRQAKRAMTVGIETDLKTGLAIEIEAYNRTVPTSDRREGVRAFNEKRTPQFTGQ</sequence>
<comment type="similarity">
    <text evidence="1 3">Belongs to the enoyl-CoA hydratase/isomerase family.</text>
</comment>